<keyword evidence="2" id="KW-1185">Reference proteome</keyword>
<dbReference type="Proteomes" id="UP000324383">
    <property type="component" value="Unassembled WGS sequence"/>
</dbReference>
<evidence type="ECO:0000313" key="2">
    <source>
        <dbReference type="Proteomes" id="UP000324383"/>
    </source>
</evidence>
<name>A0A5D3EWY2_9BACE</name>
<organism evidence="1 2">
    <name type="scientific">Bacteroides pyogenes</name>
    <dbReference type="NCBI Taxonomy" id="310300"/>
    <lineage>
        <taxon>Bacteria</taxon>
        <taxon>Pseudomonadati</taxon>
        <taxon>Bacteroidota</taxon>
        <taxon>Bacteroidia</taxon>
        <taxon>Bacteroidales</taxon>
        <taxon>Bacteroidaceae</taxon>
        <taxon>Bacteroides</taxon>
    </lineage>
</organism>
<reference evidence="1 2" key="1">
    <citation type="submission" date="2019-07" db="EMBL/GenBank/DDBJ databases">
        <title>Draft Genome Sequences of Bacteroides pyogenes Strains Isolated from the Uterus Holstein Dairy Cows with Metritis.</title>
        <authorList>
            <person name="Cunha F."/>
            <person name="Galvao K.N."/>
            <person name="Jeon S.J."/>
            <person name="Jeong K.C."/>
        </authorList>
    </citation>
    <scope>NUCLEOTIDE SEQUENCE [LARGE SCALE GENOMIC DNA]</scope>
    <source>
        <strain evidence="1 2">KG-31</strain>
    </source>
</reference>
<gene>
    <name evidence="1" type="ORF">FNJ60_04040</name>
</gene>
<accession>A0A5D3EWY2</accession>
<dbReference type="InterPro" id="IPR009706">
    <property type="entry name" value="DUF1287"/>
</dbReference>
<dbReference type="EMBL" id="VKLW01000006">
    <property type="protein sequence ID" value="TYK34661.1"/>
    <property type="molecule type" value="Genomic_DNA"/>
</dbReference>
<comment type="caution">
    <text evidence="1">The sequence shown here is derived from an EMBL/GenBank/DDBJ whole genome shotgun (WGS) entry which is preliminary data.</text>
</comment>
<sequence length="125" mass="14171">MLTKERVVYDPAYVRIDYPNGDVPAGRGVCTDVVIRAYRKLGIDLQKEVHEDMKANYRPGDIVTWVLDNGMTHIGLVVNKKSRDGRRFLIVHNIGAGQVLEDCLFRFKITGHYRYGKERAHLGGG</sequence>
<proteinExistence type="predicted"/>
<dbReference type="Pfam" id="PF06940">
    <property type="entry name" value="DUF1287"/>
    <property type="match status" value="1"/>
</dbReference>
<evidence type="ECO:0000313" key="1">
    <source>
        <dbReference type="EMBL" id="TYK34661.1"/>
    </source>
</evidence>
<dbReference type="AlphaFoldDB" id="A0A5D3EWY2"/>
<protein>
    <submittedName>
        <fullName evidence="1">DUF1287 domain-containing protein</fullName>
    </submittedName>
</protein>